<dbReference type="AlphaFoldDB" id="A0AAD7MPE5"/>
<gene>
    <name evidence="1" type="ORF">B0H16DRAFT_1782282</name>
</gene>
<proteinExistence type="predicted"/>
<dbReference type="Proteomes" id="UP001215598">
    <property type="component" value="Unassembled WGS sequence"/>
</dbReference>
<comment type="caution">
    <text evidence="1">The sequence shown here is derived from an EMBL/GenBank/DDBJ whole genome shotgun (WGS) entry which is preliminary data.</text>
</comment>
<keyword evidence="2" id="KW-1185">Reference proteome</keyword>
<reference evidence="1" key="1">
    <citation type="submission" date="2023-03" db="EMBL/GenBank/DDBJ databases">
        <title>Massive genome expansion in bonnet fungi (Mycena s.s.) driven by repeated elements and novel gene families across ecological guilds.</title>
        <authorList>
            <consortium name="Lawrence Berkeley National Laboratory"/>
            <person name="Harder C.B."/>
            <person name="Miyauchi S."/>
            <person name="Viragh M."/>
            <person name="Kuo A."/>
            <person name="Thoen E."/>
            <person name="Andreopoulos B."/>
            <person name="Lu D."/>
            <person name="Skrede I."/>
            <person name="Drula E."/>
            <person name="Henrissat B."/>
            <person name="Morin E."/>
            <person name="Kohler A."/>
            <person name="Barry K."/>
            <person name="LaButti K."/>
            <person name="Morin E."/>
            <person name="Salamov A."/>
            <person name="Lipzen A."/>
            <person name="Mereny Z."/>
            <person name="Hegedus B."/>
            <person name="Baldrian P."/>
            <person name="Stursova M."/>
            <person name="Weitz H."/>
            <person name="Taylor A."/>
            <person name="Grigoriev I.V."/>
            <person name="Nagy L.G."/>
            <person name="Martin F."/>
            <person name="Kauserud H."/>
        </authorList>
    </citation>
    <scope>NUCLEOTIDE SEQUENCE</scope>
    <source>
        <strain evidence="1">CBHHK182m</strain>
    </source>
</reference>
<evidence type="ECO:0000313" key="2">
    <source>
        <dbReference type="Proteomes" id="UP001215598"/>
    </source>
</evidence>
<organism evidence="1 2">
    <name type="scientific">Mycena metata</name>
    <dbReference type="NCBI Taxonomy" id="1033252"/>
    <lineage>
        <taxon>Eukaryota</taxon>
        <taxon>Fungi</taxon>
        <taxon>Dikarya</taxon>
        <taxon>Basidiomycota</taxon>
        <taxon>Agaricomycotina</taxon>
        <taxon>Agaricomycetes</taxon>
        <taxon>Agaricomycetidae</taxon>
        <taxon>Agaricales</taxon>
        <taxon>Marasmiineae</taxon>
        <taxon>Mycenaceae</taxon>
        <taxon>Mycena</taxon>
    </lineage>
</organism>
<name>A0AAD7MPE5_9AGAR</name>
<protein>
    <submittedName>
        <fullName evidence="1">Uncharacterized protein</fullName>
    </submittedName>
</protein>
<sequence>MTKPIARAAAAGSTPDLQRLLRAAAELSQTLYISFLPVFFPNLDPRGIPNAEQLDSNLTLGDPVFRPIINAMCALSYISTLNPIPPEATQLIWGRIQPWIHFLHTYWTCISGVVAPLSELDLYTVFLSVVARLKTDPVVLRECHRIPEIRVIVAHAWKLFLLQPEDRTPHEALREVLSFLSVHARESALPNAGTLPPVAESGSRHLEQFAEGAGGLVHLATLTVQHLNRYVTRPEPTYSGVYLSRVIIFVITNKEDHLFHAALLSCGIVAAFVRAASAIAEGRDNNGPGNDAVFSDSMIVTELLSNLWSYLAAQFGEPPSPHRLLIEAIRAGLFPAMITSASNNRDPATIGHLEAALTPFGLRTCFYSVLSCLESALHDVEDLQATPVFVQSDFFGAWSTFWDLAQSRINILKRYKSASYVSLKAAPKSIGNASSCAVRGVNGSIIARGDVNASIGKTVTAPPALA</sequence>
<accession>A0AAD7MPE5</accession>
<dbReference type="EMBL" id="JARKIB010000196">
    <property type="protein sequence ID" value="KAJ7725170.1"/>
    <property type="molecule type" value="Genomic_DNA"/>
</dbReference>
<evidence type="ECO:0000313" key="1">
    <source>
        <dbReference type="EMBL" id="KAJ7725170.1"/>
    </source>
</evidence>